<dbReference type="GO" id="GO:0005524">
    <property type="term" value="F:ATP binding"/>
    <property type="evidence" value="ECO:0007669"/>
    <property type="project" value="UniProtKB-KW"/>
</dbReference>
<organism evidence="5">
    <name type="scientific">bioreactor metagenome</name>
    <dbReference type="NCBI Taxonomy" id="1076179"/>
    <lineage>
        <taxon>unclassified sequences</taxon>
        <taxon>metagenomes</taxon>
        <taxon>ecological metagenomes</taxon>
    </lineage>
</organism>
<dbReference type="InterPro" id="IPR003781">
    <property type="entry name" value="CoA-bd"/>
</dbReference>
<dbReference type="InterPro" id="IPR051538">
    <property type="entry name" value="Acyl-CoA_Synth/Transferase"/>
</dbReference>
<keyword evidence="5" id="KW-0808">Transferase</keyword>
<evidence type="ECO:0000256" key="1">
    <source>
        <dbReference type="ARBA" id="ARBA00022598"/>
    </source>
</evidence>
<accession>A0A645ADG2</accession>
<sequence>MNSKLNDLTALFDPEGIAVVGASNNPLKAGSVIIQNMAHGPMANRLYPVTGSEPVIAGLNAYKLLSEIPYKVELVVLIMPSSAIFSVMDDLDKRMSERGDVKVIVCAAADYAETKTEEGARRQARLMQAKERYGIRVVGPNCIGAINNQNGVNTTFVITGVPEERMGPQSRISMISQSGSIAATILMEGASKPLGIRYNKFISIGNMADVNFIDLLEYLENDPTTQVIGMYLEGFPNGRKLIETMARIAKKKPIIVLKVGRSSRGGAAASSHTGSLAGADAVYDAAFRQYGIVRVENIRELLDSLAAFDRMPQLRGTNMFVLTQAGGPGIFCTDEMSRYPVFTAPLVSEKTKAALRAAIPPMSSVCEPEGYADITAAANVLQHCNALQCVLSDDAVDCVQFITVVTPFLPVEELGRALAEMYGNLAVCHQKPVFFTIMAGEYVLPCRRLLESAGLCTFDSPLESVAIANNLARYCRMQQKEAE</sequence>
<evidence type="ECO:0000313" key="5">
    <source>
        <dbReference type="EMBL" id="MPM50321.1"/>
    </source>
</evidence>
<dbReference type="Gene3D" id="3.40.50.720">
    <property type="entry name" value="NAD(P)-binding Rossmann-like Domain"/>
    <property type="match status" value="1"/>
</dbReference>
<dbReference type="GO" id="GO:0016874">
    <property type="term" value="F:ligase activity"/>
    <property type="evidence" value="ECO:0007669"/>
    <property type="project" value="UniProtKB-KW"/>
</dbReference>
<dbReference type="InterPro" id="IPR032875">
    <property type="entry name" value="Succ_CoA_lig_flav_dom"/>
</dbReference>
<gene>
    <name evidence="5" type="primary">pat_12</name>
    <name evidence="5" type="ORF">SDC9_97060</name>
</gene>
<dbReference type="InterPro" id="IPR016102">
    <property type="entry name" value="Succinyl-CoA_synth-like"/>
</dbReference>
<name>A0A645ADG2_9ZZZZ</name>
<dbReference type="EMBL" id="VSSQ01012916">
    <property type="protein sequence ID" value="MPM50321.1"/>
    <property type="molecule type" value="Genomic_DNA"/>
</dbReference>
<keyword evidence="1" id="KW-0436">Ligase</keyword>
<dbReference type="AlphaFoldDB" id="A0A645ADG2"/>
<comment type="caution">
    <text evidence="5">The sequence shown here is derived from an EMBL/GenBank/DDBJ whole genome shotgun (WGS) entry which is preliminary data.</text>
</comment>
<dbReference type="EC" id="2.3.1.-" evidence="5"/>
<reference evidence="5" key="1">
    <citation type="submission" date="2019-08" db="EMBL/GenBank/DDBJ databases">
        <authorList>
            <person name="Kucharzyk K."/>
            <person name="Murdoch R.W."/>
            <person name="Higgins S."/>
            <person name="Loffler F."/>
        </authorList>
    </citation>
    <scope>NUCLEOTIDE SEQUENCE</scope>
</reference>
<proteinExistence type="predicted"/>
<dbReference type="PANTHER" id="PTHR43334:SF1">
    <property type="entry name" value="3-HYDROXYPROPIONATE--COA LIGASE [ADP-FORMING]"/>
    <property type="match status" value="1"/>
</dbReference>
<feature type="domain" description="CoA-binding" evidence="4">
    <location>
        <begin position="11"/>
        <end position="111"/>
    </location>
</feature>
<keyword evidence="3" id="KW-0067">ATP-binding</keyword>
<evidence type="ECO:0000256" key="3">
    <source>
        <dbReference type="ARBA" id="ARBA00022840"/>
    </source>
</evidence>
<keyword evidence="2" id="KW-0547">Nucleotide-binding</keyword>
<dbReference type="PANTHER" id="PTHR43334">
    <property type="entry name" value="ACETATE--COA LIGASE [ADP-FORMING]"/>
    <property type="match status" value="1"/>
</dbReference>
<dbReference type="SMART" id="SM00881">
    <property type="entry name" value="CoA_binding"/>
    <property type="match status" value="1"/>
</dbReference>
<keyword evidence="5" id="KW-0012">Acyltransferase</keyword>
<dbReference type="Gene3D" id="3.40.50.261">
    <property type="entry name" value="Succinyl-CoA synthetase domains"/>
    <property type="match status" value="2"/>
</dbReference>
<dbReference type="SUPFAM" id="SSF52210">
    <property type="entry name" value="Succinyl-CoA synthetase domains"/>
    <property type="match status" value="2"/>
</dbReference>
<dbReference type="SUPFAM" id="SSF51735">
    <property type="entry name" value="NAD(P)-binding Rossmann-fold domains"/>
    <property type="match status" value="1"/>
</dbReference>
<protein>
    <submittedName>
        <fullName evidence="5">Protein lysine acetyltransferase Pat</fullName>
        <ecNumber evidence="5">2.3.1.-</ecNumber>
    </submittedName>
</protein>
<dbReference type="GO" id="GO:0016746">
    <property type="term" value="F:acyltransferase activity"/>
    <property type="evidence" value="ECO:0007669"/>
    <property type="project" value="UniProtKB-KW"/>
</dbReference>
<dbReference type="Pfam" id="PF13607">
    <property type="entry name" value="Succ_CoA_lig"/>
    <property type="match status" value="1"/>
</dbReference>
<dbReference type="Pfam" id="PF13380">
    <property type="entry name" value="CoA_binding_2"/>
    <property type="match status" value="1"/>
</dbReference>
<evidence type="ECO:0000259" key="4">
    <source>
        <dbReference type="SMART" id="SM00881"/>
    </source>
</evidence>
<evidence type="ECO:0000256" key="2">
    <source>
        <dbReference type="ARBA" id="ARBA00022741"/>
    </source>
</evidence>
<dbReference type="InterPro" id="IPR036291">
    <property type="entry name" value="NAD(P)-bd_dom_sf"/>
</dbReference>